<protein>
    <submittedName>
        <fullName evidence="2">Uncharacterized protein</fullName>
    </submittedName>
</protein>
<evidence type="ECO:0000313" key="3">
    <source>
        <dbReference type="Proteomes" id="UP000055045"/>
    </source>
</evidence>
<dbReference type="EMBL" id="LLXE01000236">
    <property type="protein sequence ID" value="KUM59217.1"/>
    <property type="molecule type" value="Genomic_DNA"/>
</dbReference>
<gene>
    <name evidence="2" type="ORF">ACN42_g7924</name>
</gene>
<name>A0A101MER4_PENFR</name>
<accession>A0A101MER4</accession>
<evidence type="ECO:0000256" key="1">
    <source>
        <dbReference type="SAM" id="MobiDB-lite"/>
    </source>
</evidence>
<dbReference type="AlphaFoldDB" id="A0A101MER4"/>
<keyword evidence="3" id="KW-1185">Reference proteome</keyword>
<comment type="caution">
    <text evidence="2">The sequence shown here is derived from an EMBL/GenBank/DDBJ whole genome shotgun (WGS) entry which is preliminary data.</text>
</comment>
<reference evidence="2 3" key="1">
    <citation type="submission" date="2015-10" db="EMBL/GenBank/DDBJ databases">
        <title>Genome sequencing of Penicillium freii.</title>
        <authorList>
            <person name="Nguyen H.D."/>
            <person name="Visagie C.M."/>
            <person name="Seifert K.A."/>
        </authorList>
    </citation>
    <scope>NUCLEOTIDE SEQUENCE [LARGE SCALE GENOMIC DNA]</scope>
    <source>
        <strain evidence="2 3">DAOM 242723</strain>
    </source>
</reference>
<sequence length="95" mass="10554">MYPHLTAETGSKRGRASPPELSSPRLPCDSYHFPHNRTSWLAARHCWLRFTSFSVSCRTAALFPSGSMSSSLSGLRGRSVYVFLYDDSVLGCHLS</sequence>
<feature type="region of interest" description="Disordered" evidence="1">
    <location>
        <begin position="1"/>
        <end position="25"/>
    </location>
</feature>
<dbReference type="Proteomes" id="UP000055045">
    <property type="component" value="Unassembled WGS sequence"/>
</dbReference>
<organism evidence="2 3">
    <name type="scientific">Penicillium freii</name>
    <dbReference type="NCBI Taxonomy" id="48697"/>
    <lineage>
        <taxon>Eukaryota</taxon>
        <taxon>Fungi</taxon>
        <taxon>Dikarya</taxon>
        <taxon>Ascomycota</taxon>
        <taxon>Pezizomycotina</taxon>
        <taxon>Eurotiomycetes</taxon>
        <taxon>Eurotiomycetidae</taxon>
        <taxon>Eurotiales</taxon>
        <taxon>Aspergillaceae</taxon>
        <taxon>Penicillium</taxon>
    </lineage>
</organism>
<proteinExistence type="predicted"/>
<evidence type="ECO:0000313" key="2">
    <source>
        <dbReference type="EMBL" id="KUM59217.1"/>
    </source>
</evidence>